<dbReference type="InterPro" id="IPR002401">
    <property type="entry name" value="Cyt_P450_E_grp-I"/>
</dbReference>
<dbReference type="PANTHER" id="PTHR24296">
    <property type="entry name" value="CYTOCHROME P450"/>
    <property type="match status" value="1"/>
</dbReference>
<accession>A0A2P6SMP8</accession>
<dbReference type="Gene3D" id="1.10.630.10">
    <property type="entry name" value="Cytochrome P450"/>
    <property type="match status" value="1"/>
</dbReference>
<feature type="binding site" description="axial binding residue" evidence="8">
    <location>
        <position position="508"/>
    </location>
    <ligand>
        <name>heme</name>
        <dbReference type="ChEBI" id="CHEBI:30413"/>
    </ligand>
    <ligandPart>
        <name>Fe</name>
        <dbReference type="ChEBI" id="CHEBI:18248"/>
    </ligandPart>
</feature>
<keyword evidence="10" id="KW-1133">Transmembrane helix</keyword>
<evidence type="ECO:0000256" key="1">
    <source>
        <dbReference type="ARBA" id="ARBA00001971"/>
    </source>
</evidence>
<evidence type="ECO:0000256" key="7">
    <source>
        <dbReference type="ARBA" id="ARBA00023033"/>
    </source>
</evidence>
<evidence type="ECO:0000256" key="2">
    <source>
        <dbReference type="ARBA" id="ARBA00010617"/>
    </source>
</evidence>
<comment type="caution">
    <text evidence="11">The sequence shown here is derived from an EMBL/GenBank/DDBJ whole genome shotgun (WGS) entry which is preliminary data.</text>
</comment>
<dbReference type="InterPro" id="IPR017972">
    <property type="entry name" value="Cyt_P450_CS"/>
</dbReference>
<dbReference type="CDD" id="cd11064">
    <property type="entry name" value="CYP86A"/>
    <property type="match status" value="1"/>
</dbReference>
<dbReference type="GO" id="GO:0020037">
    <property type="term" value="F:heme binding"/>
    <property type="evidence" value="ECO:0007669"/>
    <property type="project" value="InterPro"/>
</dbReference>
<comment type="similarity">
    <text evidence="2 9">Belongs to the cytochrome P450 family.</text>
</comment>
<dbReference type="EMBL" id="PDCK01000039">
    <property type="protein sequence ID" value="PRQ59943.1"/>
    <property type="molecule type" value="Genomic_DNA"/>
</dbReference>
<evidence type="ECO:0000256" key="9">
    <source>
        <dbReference type="RuleBase" id="RU000461"/>
    </source>
</evidence>
<protein>
    <submittedName>
        <fullName evidence="11">Putative abieta-7,13-dien-18-ol hydroxylase</fullName>
        <ecNumber evidence="11">1.14.14.145</ecNumber>
    </submittedName>
</protein>
<dbReference type="STRING" id="74649.A0A2P6SMP8"/>
<evidence type="ECO:0000313" key="12">
    <source>
        <dbReference type="Proteomes" id="UP000238479"/>
    </source>
</evidence>
<dbReference type="PRINTS" id="PR00463">
    <property type="entry name" value="EP450I"/>
</dbReference>
<evidence type="ECO:0000313" key="11">
    <source>
        <dbReference type="EMBL" id="PRQ59943.1"/>
    </source>
</evidence>
<keyword evidence="10" id="KW-0812">Transmembrane</keyword>
<keyword evidence="12" id="KW-1185">Reference proteome</keyword>
<dbReference type="InterPro" id="IPR036396">
    <property type="entry name" value="Cyt_P450_sf"/>
</dbReference>
<evidence type="ECO:0000256" key="5">
    <source>
        <dbReference type="ARBA" id="ARBA00023002"/>
    </source>
</evidence>
<evidence type="ECO:0000256" key="6">
    <source>
        <dbReference type="ARBA" id="ARBA00023004"/>
    </source>
</evidence>
<organism evidence="11 12">
    <name type="scientific">Rosa chinensis</name>
    <name type="common">China rose</name>
    <dbReference type="NCBI Taxonomy" id="74649"/>
    <lineage>
        <taxon>Eukaryota</taxon>
        <taxon>Viridiplantae</taxon>
        <taxon>Streptophyta</taxon>
        <taxon>Embryophyta</taxon>
        <taxon>Tracheophyta</taxon>
        <taxon>Spermatophyta</taxon>
        <taxon>Magnoliopsida</taxon>
        <taxon>eudicotyledons</taxon>
        <taxon>Gunneridae</taxon>
        <taxon>Pentapetalae</taxon>
        <taxon>rosids</taxon>
        <taxon>fabids</taxon>
        <taxon>Rosales</taxon>
        <taxon>Rosaceae</taxon>
        <taxon>Rosoideae</taxon>
        <taxon>Rosoideae incertae sedis</taxon>
        <taxon>Rosa</taxon>
    </lineage>
</organism>
<dbReference type="OMA" id="FINTIMD"/>
<dbReference type="AlphaFoldDB" id="A0A2P6SMP8"/>
<keyword evidence="3 8" id="KW-0349">Heme</keyword>
<dbReference type="Pfam" id="PF00067">
    <property type="entry name" value="p450"/>
    <property type="match status" value="1"/>
</dbReference>
<dbReference type="PROSITE" id="PS00086">
    <property type="entry name" value="CYTOCHROME_P450"/>
    <property type="match status" value="1"/>
</dbReference>
<evidence type="ECO:0000256" key="8">
    <source>
        <dbReference type="PIRSR" id="PIRSR602401-1"/>
    </source>
</evidence>
<evidence type="ECO:0000256" key="4">
    <source>
        <dbReference type="ARBA" id="ARBA00022723"/>
    </source>
</evidence>
<keyword evidence="10" id="KW-0472">Membrane</keyword>
<dbReference type="Gramene" id="PRQ59943">
    <property type="protein sequence ID" value="PRQ59943"/>
    <property type="gene ID" value="RchiOBHm_Chr1g0375751"/>
</dbReference>
<name>A0A2P6SMP8_ROSCH</name>
<keyword evidence="7 9" id="KW-0503">Monooxygenase</keyword>
<dbReference type="EC" id="1.14.14.145" evidence="11"/>
<keyword evidence="6 8" id="KW-0408">Iron</keyword>
<keyword evidence="4 8" id="KW-0479">Metal-binding</keyword>
<evidence type="ECO:0000256" key="10">
    <source>
        <dbReference type="SAM" id="Phobius"/>
    </source>
</evidence>
<dbReference type="Proteomes" id="UP000238479">
    <property type="component" value="Chromosome 1"/>
</dbReference>
<gene>
    <name evidence="11" type="ORF">RchiOBHm_Chr1g0375751</name>
</gene>
<keyword evidence="5 9" id="KW-0560">Oxidoreductase</keyword>
<comment type="cofactor">
    <cofactor evidence="1 8">
        <name>heme</name>
        <dbReference type="ChEBI" id="CHEBI:30413"/>
    </cofactor>
</comment>
<dbReference type="GO" id="GO:0005506">
    <property type="term" value="F:iron ion binding"/>
    <property type="evidence" value="ECO:0007669"/>
    <property type="project" value="InterPro"/>
</dbReference>
<dbReference type="PRINTS" id="PR00385">
    <property type="entry name" value="P450"/>
</dbReference>
<dbReference type="GO" id="GO:0006629">
    <property type="term" value="P:lipid metabolic process"/>
    <property type="evidence" value="ECO:0007669"/>
    <property type="project" value="UniProtKB-ARBA"/>
</dbReference>
<proteinExistence type="inferred from homology"/>
<dbReference type="GO" id="GO:0036204">
    <property type="term" value="F:abieta-7,13-dien-18-ol hydroxylase activity"/>
    <property type="evidence" value="ECO:0007669"/>
    <property type="project" value="UniProtKB-EC"/>
</dbReference>
<reference evidence="11 12" key="1">
    <citation type="journal article" date="2018" name="Nat. Genet.">
        <title>The Rosa genome provides new insights in the design of modern roses.</title>
        <authorList>
            <person name="Bendahmane M."/>
        </authorList>
    </citation>
    <scope>NUCLEOTIDE SEQUENCE [LARGE SCALE GENOMIC DNA]</scope>
    <source>
        <strain evidence="12">cv. Old Blush</strain>
    </source>
</reference>
<dbReference type="InterPro" id="IPR001128">
    <property type="entry name" value="Cyt_P450"/>
</dbReference>
<dbReference type="SUPFAM" id="SSF48264">
    <property type="entry name" value="Cytochrome P450"/>
    <property type="match status" value="1"/>
</dbReference>
<sequence>MPLFIGPQTCIIGVEPCSLHYCSITAEFPCIYLAWDGWIGCRHKQKSFLPLLLLTFFINTIMDFASTVVALSLALVLAIVLVRDHARRLRNKNKRYHPIAGTIVHQLINFPRVHHYMTELACKYKTYRMLDFFKGVVYTADPANVEYVLKTNFTNYGKGSYIYSIISDVVGDGIFAVDGQKWQHQRKVMSAEFSTKVVKDFSCAVFRTNAVKLASIIYEDITSNQAIEIQDLFMKATLDSIIKIVLGIELDSMSGKDVEANRFTHAFESEQEAALYRLIDVFWKIKRFLNIGKEAELKKNIKVVDQFVYKLINSKIETIQNPEVNLLLKKRDLVSRRLELKDTDPKYLRDIVLCVTVAGQDTTASSLSWFVYMMCKHLQIQEKIAHEVREVINLKDNSSVDGLAASLNQEALNKMQYLHAALSETIRLYPPVPMNTRMCFSDDTWPDGFSVKKGDMVVYQPYAMGRMKSLWGDDAEEFRPERWLDENGLFQDESPYKFIAFSAGPRICLGKEHAYTQMKIFSAILLGSYIFKLADEKKAVTYKTMVTLPIDGGLYVNASPRLWRARP</sequence>
<feature type="transmembrane region" description="Helical" evidence="10">
    <location>
        <begin position="56"/>
        <end position="82"/>
    </location>
</feature>
<evidence type="ECO:0000256" key="3">
    <source>
        <dbReference type="ARBA" id="ARBA00022617"/>
    </source>
</evidence>